<feature type="region of interest" description="Disordered" evidence="1">
    <location>
        <begin position="1"/>
        <end position="41"/>
    </location>
</feature>
<keyword evidence="3" id="KW-1185">Reference proteome</keyword>
<organism evidence="2 3">
    <name type="scientific">Pleuronectes platessa</name>
    <name type="common">European plaice</name>
    <dbReference type="NCBI Taxonomy" id="8262"/>
    <lineage>
        <taxon>Eukaryota</taxon>
        <taxon>Metazoa</taxon>
        <taxon>Chordata</taxon>
        <taxon>Craniata</taxon>
        <taxon>Vertebrata</taxon>
        <taxon>Euteleostomi</taxon>
        <taxon>Actinopterygii</taxon>
        <taxon>Neopterygii</taxon>
        <taxon>Teleostei</taxon>
        <taxon>Neoteleostei</taxon>
        <taxon>Acanthomorphata</taxon>
        <taxon>Carangaria</taxon>
        <taxon>Pleuronectiformes</taxon>
        <taxon>Pleuronectoidei</taxon>
        <taxon>Pleuronectidae</taxon>
        <taxon>Pleuronectes</taxon>
    </lineage>
</organism>
<evidence type="ECO:0000313" key="2">
    <source>
        <dbReference type="EMBL" id="CAB1449844.1"/>
    </source>
</evidence>
<dbReference type="InterPro" id="IPR011993">
    <property type="entry name" value="PH-like_dom_sf"/>
</dbReference>
<dbReference type="PANTHER" id="PTHR47695">
    <property type="entry name" value="PID DOMAIN-CONTAINING PROTEIN"/>
    <property type="match status" value="1"/>
</dbReference>
<protein>
    <submittedName>
        <fullName evidence="2">Uncharacterized protein</fullName>
    </submittedName>
</protein>
<reference evidence="2" key="1">
    <citation type="submission" date="2020-03" db="EMBL/GenBank/DDBJ databases">
        <authorList>
            <person name="Weist P."/>
        </authorList>
    </citation>
    <scope>NUCLEOTIDE SEQUENCE</scope>
</reference>
<comment type="caution">
    <text evidence="2">The sequence shown here is derived from an EMBL/GenBank/DDBJ whole genome shotgun (WGS) entry which is preliminary data.</text>
</comment>
<evidence type="ECO:0000313" key="3">
    <source>
        <dbReference type="Proteomes" id="UP001153269"/>
    </source>
</evidence>
<evidence type="ECO:0000256" key="1">
    <source>
        <dbReference type="SAM" id="MobiDB-lite"/>
    </source>
</evidence>
<name>A0A9N7VHZ3_PLEPL</name>
<dbReference type="AlphaFoldDB" id="A0A9N7VHZ3"/>
<sequence length="150" mass="15950">MDEMTAPKSEAQATSSPPEVSAVSRAKRQGQSGDTLPAADNCGNRIVFPGILSPPTTPAFHFQTDLAMMETEQTAGSCPAPGQTSVRTWLSSSTRAAARSPGDSASRFHGDGVRYRAKVIGVDPVPDSRGEKMCWDSMMKLKVACPPRPK</sequence>
<dbReference type="Pfam" id="PF21792">
    <property type="entry name" value="DAB2_SBM"/>
    <property type="match status" value="1"/>
</dbReference>
<dbReference type="PANTHER" id="PTHR47695:SF3">
    <property type="entry name" value="PID DOMAIN-CONTAINING PROTEIN"/>
    <property type="match status" value="1"/>
</dbReference>
<dbReference type="Gene3D" id="2.30.29.30">
    <property type="entry name" value="Pleckstrin-homology domain (PH domain)/Phosphotyrosine-binding domain (PTB)"/>
    <property type="match status" value="1"/>
</dbReference>
<dbReference type="Proteomes" id="UP001153269">
    <property type="component" value="Unassembled WGS sequence"/>
</dbReference>
<dbReference type="GO" id="GO:0005737">
    <property type="term" value="C:cytoplasm"/>
    <property type="evidence" value="ECO:0007669"/>
    <property type="project" value="TreeGrafter"/>
</dbReference>
<accession>A0A9N7VHZ3</accession>
<dbReference type="InterPro" id="IPR048559">
    <property type="entry name" value="DAB1/2_SBM"/>
</dbReference>
<dbReference type="SUPFAM" id="SSF50729">
    <property type="entry name" value="PH domain-like"/>
    <property type="match status" value="1"/>
</dbReference>
<dbReference type="EMBL" id="CADEAL010004030">
    <property type="protein sequence ID" value="CAB1449844.1"/>
    <property type="molecule type" value="Genomic_DNA"/>
</dbReference>
<gene>
    <name evidence="2" type="ORF">PLEPLA_LOCUS37530</name>
</gene>
<proteinExistence type="predicted"/>